<name>A0AAN8XEP4_HALRR</name>
<organism evidence="7 8">
    <name type="scientific">Halocaridina rubra</name>
    <name type="common">Hawaiian red shrimp</name>
    <dbReference type="NCBI Taxonomy" id="373956"/>
    <lineage>
        <taxon>Eukaryota</taxon>
        <taxon>Metazoa</taxon>
        <taxon>Ecdysozoa</taxon>
        <taxon>Arthropoda</taxon>
        <taxon>Crustacea</taxon>
        <taxon>Multicrustacea</taxon>
        <taxon>Malacostraca</taxon>
        <taxon>Eumalacostraca</taxon>
        <taxon>Eucarida</taxon>
        <taxon>Decapoda</taxon>
        <taxon>Pleocyemata</taxon>
        <taxon>Caridea</taxon>
        <taxon>Atyoidea</taxon>
        <taxon>Atyidae</taxon>
        <taxon>Halocaridina</taxon>
    </lineage>
</organism>
<keyword evidence="3 6" id="KW-1133">Transmembrane helix</keyword>
<accession>A0AAN8XEP4</accession>
<comment type="caution">
    <text evidence="7">The sequence shown here is derived from an EMBL/GenBank/DDBJ whole genome shotgun (WGS) entry which is preliminary data.</text>
</comment>
<evidence type="ECO:0000313" key="8">
    <source>
        <dbReference type="Proteomes" id="UP001381693"/>
    </source>
</evidence>
<dbReference type="GO" id="GO:0016020">
    <property type="term" value="C:membrane"/>
    <property type="evidence" value="ECO:0007669"/>
    <property type="project" value="UniProtKB-SubCell"/>
</dbReference>
<evidence type="ECO:0000313" key="7">
    <source>
        <dbReference type="EMBL" id="KAK7077750.1"/>
    </source>
</evidence>
<proteinExistence type="predicted"/>
<dbReference type="AlphaFoldDB" id="A0AAN8XEP4"/>
<dbReference type="Pfam" id="PF03619">
    <property type="entry name" value="Solute_trans_a"/>
    <property type="match status" value="1"/>
</dbReference>
<evidence type="ECO:0000256" key="5">
    <source>
        <dbReference type="SAM" id="MobiDB-lite"/>
    </source>
</evidence>
<evidence type="ECO:0000256" key="2">
    <source>
        <dbReference type="ARBA" id="ARBA00022692"/>
    </source>
</evidence>
<dbReference type="EMBL" id="JAXCGZ010008316">
    <property type="protein sequence ID" value="KAK7077750.1"/>
    <property type="molecule type" value="Genomic_DNA"/>
</dbReference>
<dbReference type="PANTHER" id="PTHR23423">
    <property type="entry name" value="ORGANIC SOLUTE TRANSPORTER-RELATED"/>
    <property type="match status" value="1"/>
</dbReference>
<gene>
    <name evidence="7" type="ORF">SK128_026072</name>
</gene>
<evidence type="ECO:0000256" key="3">
    <source>
        <dbReference type="ARBA" id="ARBA00022989"/>
    </source>
</evidence>
<reference evidence="7 8" key="1">
    <citation type="submission" date="2023-11" db="EMBL/GenBank/DDBJ databases">
        <title>Halocaridina rubra genome assembly.</title>
        <authorList>
            <person name="Smith C."/>
        </authorList>
    </citation>
    <scope>NUCLEOTIDE SEQUENCE [LARGE SCALE GENOMIC DNA]</scope>
    <source>
        <strain evidence="7">EP-1</strain>
        <tissue evidence="7">Whole</tissue>
    </source>
</reference>
<dbReference type="InterPro" id="IPR005178">
    <property type="entry name" value="Ostalpha/TMEM184C"/>
</dbReference>
<keyword evidence="4 6" id="KW-0472">Membrane</keyword>
<evidence type="ECO:0000256" key="6">
    <source>
        <dbReference type="SAM" id="Phobius"/>
    </source>
</evidence>
<comment type="subcellular location">
    <subcellularLocation>
        <location evidence="1">Membrane</location>
        <topology evidence="1">Multi-pass membrane protein</topology>
    </subcellularLocation>
</comment>
<protein>
    <submittedName>
        <fullName evidence="7">Uncharacterized protein</fullName>
    </submittedName>
</protein>
<evidence type="ECO:0000256" key="4">
    <source>
        <dbReference type="ARBA" id="ARBA00023136"/>
    </source>
</evidence>
<feature type="transmembrane region" description="Helical" evidence="6">
    <location>
        <begin position="47"/>
        <end position="69"/>
    </location>
</feature>
<sequence>MDMRPTNAYIYIYLVSTTSFGFGLWAFIVGFKASLRQLKDFYYLPKIVTFQLCLVFLRLQAIIVNSILVPTGAIPCLPPISPKVFANTLLNSLLLGQLVILSVIARNYYKLPIPEVVSMEDDIEKAPEDELEKKQTNGHLYSTEDPAEPIEKVAISPVNKSDDEPLLNGDTVSSPSL</sequence>
<feature type="transmembrane region" description="Helical" evidence="6">
    <location>
        <begin position="89"/>
        <end position="109"/>
    </location>
</feature>
<dbReference type="Proteomes" id="UP001381693">
    <property type="component" value="Unassembled WGS sequence"/>
</dbReference>
<keyword evidence="8" id="KW-1185">Reference proteome</keyword>
<feature type="transmembrane region" description="Helical" evidence="6">
    <location>
        <begin position="12"/>
        <end position="35"/>
    </location>
</feature>
<evidence type="ECO:0000256" key="1">
    <source>
        <dbReference type="ARBA" id="ARBA00004141"/>
    </source>
</evidence>
<feature type="region of interest" description="Disordered" evidence="5">
    <location>
        <begin position="127"/>
        <end position="177"/>
    </location>
</feature>
<keyword evidence="2 6" id="KW-0812">Transmembrane</keyword>